<dbReference type="EMBL" id="JAQLOI010000001">
    <property type="protein sequence ID" value="MDB1123130.1"/>
    <property type="molecule type" value="Genomic_DNA"/>
</dbReference>
<feature type="signal peptide" evidence="1">
    <location>
        <begin position="1"/>
        <end position="21"/>
    </location>
</feature>
<sequence>MKPLKHIKPLTIIFSALVLSACVDKIAERNGVQLQVVPITYSLDLSVKKEKNDAAWRELDQYVENNWEKIVSQQLTFTWYSDTGKKLAEDYQKHLLSKGINRNQITLSQGILQEDMTKDLKFEIIVNKVFSEVCGYEKSGTFDNSVGGCYAESARWQSMVNPEKMLTDNINK</sequence>
<dbReference type="PROSITE" id="PS51257">
    <property type="entry name" value="PROKAR_LIPOPROTEIN"/>
    <property type="match status" value="1"/>
</dbReference>
<comment type="caution">
    <text evidence="2">The sequence shown here is derived from an EMBL/GenBank/DDBJ whole genome shotgun (WGS) entry which is preliminary data.</text>
</comment>
<keyword evidence="3" id="KW-1185">Reference proteome</keyword>
<dbReference type="RefSeq" id="WP_272133512.1">
    <property type="nucleotide sequence ID" value="NZ_JAQLOI010000001.1"/>
</dbReference>
<evidence type="ECO:0008006" key="4">
    <source>
        <dbReference type="Google" id="ProtNLM"/>
    </source>
</evidence>
<feature type="chain" id="PRO_5047372934" description="Lipoprotein" evidence="1">
    <location>
        <begin position="22"/>
        <end position="172"/>
    </location>
</feature>
<gene>
    <name evidence="2" type="ORF">PGX00_05345</name>
</gene>
<accession>A0ABT4YNV2</accession>
<dbReference type="Proteomes" id="UP001210678">
    <property type="component" value="Unassembled WGS sequence"/>
</dbReference>
<reference evidence="2 3" key="1">
    <citation type="submission" date="2023-01" db="EMBL/GenBank/DDBJ databases">
        <title>Vibrio sp. KJ40-1 sp.nov, isolated from marine algae.</title>
        <authorList>
            <person name="Butt M."/>
            <person name="Kim J.M.J."/>
            <person name="Jeon C.O.C."/>
        </authorList>
    </citation>
    <scope>NUCLEOTIDE SEQUENCE [LARGE SCALE GENOMIC DNA]</scope>
    <source>
        <strain evidence="2 3">KJ40-1</strain>
    </source>
</reference>
<evidence type="ECO:0000313" key="3">
    <source>
        <dbReference type="Proteomes" id="UP001210678"/>
    </source>
</evidence>
<evidence type="ECO:0000256" key="1">
    <source>
        <dbReference type="SAM" id="SignalP"/>
    </source>
</evidence>
<evidence type="ECO:0000313" key="2">
    <source>
        <dbReference type="EMBL" id="MDB1123130.1"/>
    </source>
</evidence>
<protein>
    <recommendedName>
        <fullName evidence="4">Lipoprotein</fullName>
    </recommendedName>
</protein>
<organism evidence="2 3">
    <name type="scientific">Vibrio algarum</name>
    <dbReference type="NCBI Taxonomy" id="3020714"/>
    <lineage>
        <taxon>Bacteria</taxon>
        <taxon>Pseudomonadati</taxon>
        <taxon>Pseudomonadota</taxon>
        <taxon>Gammaproteobacteria</taxon>
        <taxon>Vibrionales</taxon>
        <taxon>Vibrionaceae</taxon>
        <taxon>Vibrio</taxon>
    </lineage>
</organism>
<name>A0ABT4YNV2_9VIBR</name>
<keyword evidence="1" id="KW-0732">Signal</keyword>
<proteinExistence type="predicted"/>